<evidence type="ECO:0000313" key="2">
    <source>
        <dbReference type="EMBL" id="MDQ0155557.1"/>
    </source>
</evidence>
<reference evidence="2 3" key="1">
    <citation type="submission" date="2023-07" db="EMBL/GenBank/DDBJ databases">
        <title>Genomic Encyclopedia of Type Strains, Phase IV (KMG-IV): sequencing the most valuable type-strain genomes for metagenomic binning, comparative biology and taxonomic classification.</title>
        <authorList>
            <person name="Goeker M."/>
        </authorList>
    </citation>
    <scope>NUCLEOTIDE SEQUENCE [LARGE SCALE GENOMIC DNA]</scope>
    <source>
        <strain evidence="2 3">DSM 23948</strain>
    </source>
</reference>
<accession>A0ABT9V3M8</accession>
<feature type="transmembrane region" description="Helical" evidence="1">
    <location>
        <begin position="6"/>
        <end position="23"/>
    </location>
</feature>
<dbReference type="EMBL" id="JAUSTU010000007">
    <property type="protein sequence ID" value="MDQ0155557.1"/>
    <property type="molecule type" value="Genomic_DNA"/>
</dbReference>
<gene>
    <name evidence="2" type="ORF">J2S07_001862</name>
</gene>
<evidence type="ECO:0000313" key="3">
    <source>
        <dbReference type="Proteomes" id="UP001231362"/>
    </source>
</evidence>
<keyword evidence="1" id="KW-1133">Transmembrane helix</keyword>
<protein>
    <submittedName>
        <fullName evidence="2">Uncharacterized protein</fullName>
    </submittedName>
</protein>
<comment type="caution">
    <text evidence="2">The sequence shown here is derived from an EMBL/GenBank/DDBJ whole genome shotgun (WGS) entry which is preliminary data.</text>
</comment>
<keyword evidence="1" id="KW-0472">Membrane</keyword>
<keyword evidence="3" id="KW-1185">Reference proteome</keyword>
<proteinExistence type="predicted"/>
<name>A0ABT9V3M8_9BACL</name>
<organism evidence="2 3">
    <name type="scientific">Anoxybacillus andreesenii</name>
    <dbReference type="NCBI Taxonomy" id="1325932"/>
    <lineage>
        <taxon>Bacteria</taxon>
        <taxon>Bacillati</taxon>
        <taxon>Bacillota</taxon>
        <taxon>Bacilli</taxon>
        <taxon>Bacillales</taxon>
        <taxon>Anoxybacillaceae</taxon>
        <taxon>Anoxybacillus</taxon>
    </lineage>
</organism>
<keyword evidence="1" id="KW-0812">Transmembrane</keyword>
<evidence type="ECO:0000256" key="1">
    <source>
        <dbReference type="SAM" id="Phobius"/>
    </source>
</evidence>
<dbReference type="Proteomes" id="UP001231362">
    <property type="component" value="Unassembled WGS sequence"/>
</dbReference>
<sequence>MNFFHVLNFAIPIVSMIALGYVVDRMCKPVPIQQEKNNK</sequence>